<dbReference type="Pfam" id="PF00498">
    <property type="entry name" value="FHA"/>
    <property type="match status" value="1"/>
</dbReference>
<dbReference type="KEGG" id="rla:Rhola_00000440"/>
<evidence type="ECO:0000259" key="3">
    <source>
        <dbReference type="PROSITE" id="PS50006"/>
    </source>
</evidence>
<dbReference type="eggNOG" id="COG1716">
    <property type="taxonomic scope" value="Bacteria"/>
</dbReference>
<protein>
    <submittedName>
        <fullName evidence="4">FHA domain protein</fullName>
    </submittedName>
</protein>
<feature type="transmembrane region" description="Helical" evidence="2">
    <location>
        <begin position="6"/>
        <end position="28"/>
    </location>
</feature>
<keyword evidence="2" id="KW-1133">Transmembrane helix</keyword>
<accession>A0A060JDN4</accession>
<name>A0A060JDN4_9MICO</name>
<dbReference type="SUPFAM" id="SSF49879">
    <property type="entry name" value="SMAD/FHA domain"/>
    <property type="match status" value="1"/>
</dbReference>
<dbReference type="HOGENOM" id="CLU_131367_0_0_11"/>
<reference evidence="4 5" key="1">
    <citation type="journal article" date="2014" name="Int. J. Syst. Evol. Microbiol.">
        <title>Rhodoluna lacicola gen. nov., sp. nov., a planktonic freshwater bacterium with stream-lined genome.</title>
        <authorList>
            <person name="Hahn M."/>
            <person name="Schmidt J."/>
            <person name="Taipale S.J."/>
            <person name="Doolittle W.F."/>
            <person name="Koll U."/>
        </authorList>
    </citation>
    <scope>NUCLEOTIDE SEQUENCE [LARGE SCALE GENOMIC DNA]</scope>
    <source>
        <strain evidence="4 5">MWH-Ta8</strain>
    </source>
</reference>
<dbReference type="SMART" id="SM00240">
    <property type="entry name" value="FHA"/>
    <property type="match status" value="1"/>
</dbReference>
<dbReference type="RefSeq" id="WP_038501524.1">
    <property type="nucleotide sequence ID" value="NZ_CP007490.1"/>
</dbReference>
<dbReference type="PANTHER" id="PTHR23308">
    <property type="entry name" value="NUCLEAR INHIBITOR OF PROTEIN PHOSPHATASE-1"/>
    <property type="match status" value="1"/>
</dbReference>
<keyword evidence="2" id="KW-0812">Transmembrane</keyword>
<evidence type="ECO:0000313" key="4">
    <source>
        <dbReference type="EMBL" id="AIC46875.1"/>
    </source>
</evidence>
<keyword evidence="2" id="KW-0472">Membrane</keyword>
<evidence type="ECO:0000256" key="1">
    <source>
        <dbReference type="ARBA" id="ARBA00022553"/>
    </source>
</evidence>
<feature type="domain" description="FHA" evidence="3">
    <location>
        <begin position="93"/>
        <end position="142"/>
    </location>
</feature>
<dbReference type="Proteomes" id="UP000067708">
    <property type="component" value="Chromosome"/>
</dbReference>
<dbReference type="AlphaFoldDB" id="A0A060JDN4"/>
<keyword evidence="5" id="KW-1185">Reference proteome</keyword>
<organism evidence="4 5">
    <name type="scientific">Rhodoluna lacicola</name>
    <dbReference type="NCBI Taxonomy" id="529884"/>
    <lineage>
        <taxon>Bacteria</taxon>
        <taxon>Bacillati</taxon>
        <taxon>Actinomycetota</taxon>
        <taxon>Actinomycetes</taxon>
        <taxon>Micrococcales</taxon>
        <taxon>Microbacteriaceae</taxon>
        <taxon>Luna cluster</taxon>
        <taxon>Luna-1 subcluster</taxon>
        <taxon>Rhodoluna</taxon>
    </lineage>
</organism>
<dbReference type="STRING" id="529884.Rhola_00000440"/>
<dbReference type="Gene3D" id="2.60.200.20">
    <property type="match status" value="1"/>
</dbReference>
<proteinExistence type="predicted"/>
<sequence>MSELALFLVRTGFVVVLWIFIFSIISVIRADLFGQKVISRVASANAPKVVSAPIAPNAPGSLVMEPTGSNATKLVIVEGDRTGHNIALDRRELTIGRAEDSDLIVDDEFASTHHAKLVLINNDWLIQDLNSTNGTFLDGSRVGTPAVVKLNTPVRVGKTVFELRA</sequence>
<dbReference type="InterPro" id="IPR050923">
    <property type="entry name" value="Cell_Proc_Reg/RNA_Proc"/>
</dbReference>
<keyword evidence="1" id="KW-0597">Phosphoprotein</keyword>
<dbReference type="InterPro" id="IPR000253">
    <property type="entry name" value="FHA_dom"/>
</dbReference>
<dbReference type="PROSITE" id="PS50006">
    <property type="entry name" value="FHA_DOMAIN"/>
    <property type="match status" value="1"/>
</dbReference>
<dbReference type="OrthoDB" id="277520at2"/>
<dbReference type="InterPro" id="IPR008984">
    <property type="entry name" value="SMAD_FHA_dom_sf"/>
</dbReference>
<evidence type="ECO:0000313" key="5">
    <source>
        <dbReference type="Proteomes" id="UP000067708"/>
    </source>
</evidence>
<dbReference type="EMBL" id="CP007490">
    <property type="protein sequence ID" value="AIC46875.1"/>
    <property type="molecule type" value="Genomic_DNA"/>
</dbReference>
<evidence type="ECO:0000256" key="2">
    <source>
        <dbReference type="SAM" id="Phobius"/>
    </source>
</evidence>
<gene>
    <name evidence="4" type="ORF">Rhola_00000440</name>
</gene>